<evidence type="ECO:0000313" key="3">
    <source>
        <dbReference type="EMBL" id="RMC18153.1"/>
    </source>
</evidence>
<accession>A0A3M0KYC7</accession>
<dbReference type="Proteomes" id="UP000269221">
    <property type="component" value="Unassembled WGS sequence"/>
</dbReference>
<evidence type="ECO:0000256" key="1">
    <source>
        <dbReference type="ARBA" id="ARBA00022707"/>
    </source>
</evidence>
<keyword evidence="1" id="KW-0519">Myristate</keyword>
<gene>
    <name evidence="3" type="ORF">DUI87_05034</name>
</gene>
<evidence type="ECO:0000313" key="4">
    <source>
        <dbReference type="Proteomes" id="UP000269221"/>
    </source>
</evidence>
<dbReference type="Gene3D" id="1.10.1200.30">
    <property type="match status" value="1"/>
</dbReference>
<dbReference type="InterPro" id="IPR008919">
    <property type="entry name" value="Retrov_capsid_N"/>
</dbReference>
<dbReference type="InterPro" id="IPR045345">
    <property type="entry name" value="Gag_p24_C"/>
</dbReference>
<dbReference type="SUPFAM" id="SSF47353">
    <property type="entry name" value="Retrovirus capsid dimerization domain-like"/>
    <property type="match status" value="1"/>
</dbReference>
<dbReference type="Gene3D" id="1.10.375.10">
    <property type="entry name" value="Human Immunodeficiency Virus Type 1 Capsid Protein"/>
    <property type="match status" value="1"/>
</dbReference>
<dbReference type="AlphaFoldDB" id="A0A3M0KYC7"/>
<dbReference type="InterPro" id="IPR050195">
    <property type="entry name" value="Primate_lentivir_Gag_pol-like"/>
</dbReference>
<reference evidence="3 4" key="1">
    <citation type="submission" date="2018-07" db="EMBL/GenBank/DDBJ databases">
        <title>A high quality draft genome assembly of the barn swallow (H. rustica rustica).</title>
        <authorList>
            <person name="Formenti G."/>
            <person name="Chiara M."/>
            <person name="Poveda L."/>
            <person name="Francoijs K.-J."/>
            <person name="Bonisoli-Alquati A."/>
            <person name="Canova L."/>
            <person name="Gianfranceschi L."/>
            <person name="Horner D.S."/>
            <person name="Saino N."/>
        </authorList>
    </citation>
    <scope>NUCLEOTIDE SEQUENCE [LARGE SCALE GENOMIC DNA]</scope>
    <source>
        <strain evidence="3">Chelidonia</strain>
        <tissue evidence="3">Blood</tissue>
    </source>
</reference>
<dbReference type="Pfam" id="PF19317">
    <property type="entry name" value="Gag_p24_C"/>
    <property type="match status" value="1"/>
</dbReference>
<dbReference type="OrthoDB" id="9634552at2759"/>
<dbReference type="PANTHER" id="PTHR40389:SF2">
    <property type="entry name" value="ENDOGENOUS RETROVIRUS GROUP K MEMBER 24 GAG POLYPROTEIN-RELATED"/>
    <property type="match status" value="1"/>
</dbReference>
<dbReference type="Pfam" id="PF00607">
    <property type="entry name" value="Gag_p24"/>
    <property type="match status" value="1"/>
</dbReference>
<sequence>MYYSFVSIVESTQLKIFKDSTEYKLWEGAWKQLLRDTLPSLLNNVETMVDDNRNPLTLDHLAGEGQWTTATDQVAIPPPCLHVVKEAALTTFFGMQLHGPVVPCSKMRQGPNESFTDFVERLTRAIEVQVKNEAGQEGILGEVEFSNSNELLQLTEGLLLKDDDWKFVSVNIDDQGTWPRTEVTMEPVQRWSQTSRKLHVLLGIFLLASLHSACLQMAHAPAQGQHMGDPCQGNGQDHNCLSGTSADSPLMTCFVGIPFGPKELPAKLMEITEQTNKEGASKDLRLYPGEVNEKSKMSVAPFQDSGSDFCNFFIQLIMGIKWAFSHFANNTMLGGNVDLLEDRKALQRDLERLDQQFKASGLRFNKAKSWVLPLGHNNPCSATDWGRVSAWWKRTLECWSAAAEHEPAQVSKKAKGILACVNNSVASRTRAVTVPLYSTLLRPDLKSYIQF</sequence>
<keyword evidence="4" id="KW-1185">Reference proteome</keyword>
<evidence type="ECO:0000259" key="2">
    <source>
        <dbReference type="Pfam" id="PF19317"/>
    </source>
</evidence>
<organism evidence="3 4">
    <name type="scientific">Hirundo rustica rustica</name>
    <dbReference type="NCBI Taxonomy" id="333673"/>
    <lineage>
        <taxon>Eukaryota</taxon>
        <taxon>Metazoa</taxon>
        <taxon>Chordata</taxon>
        <taxon>Craniata</taxon>
        <taxon>Vertebrata</taxon>
        <taxon>Euteleostomi</taxon>
        <taxon>Archelosauria</taxon>
        <taxon>Archosauria</taxon>
        <taxon>Dinosauria</taxon>
        <taxon>Saurischia</taxon>
        <taxon>Theropoda</taxon>
        <taxon>Coelurosauria</taxon>
        <taxon>Aves</taxon>
        <taxon>Neognathae</taxon>
        <taxon>Neoaves</taxon>
        <taxon>Telluraves</taxon>
        <taxon>Australaves</taxon>
        <taxon>Passeriformes</taxon>
        <taxon>Sylvioidea</taxon>
        <taxon>Hirundinidae</taxon>
        <taxon>Hirundo</taxon>
    </lineage>
</organism>
<feature type="domain" description="Retroviral nucleocapsid Gag protein p24 C-terminal" evidence="2">
    <location>
        <begin position="105"/>
        <end position="151"/>
    </location>
</feature>
<dbReference type="GO" id="GO:0016032">
    <property type="term" value="P:viral process"/>
    <property type="evidence" value="ECO:0007669"/>
    <property type="project" value="InterPro"/>
</dbReference>
<dbReference type="PANTHER" id="PTHR40389">
    <property type="entry name" value="ENDOGENOUS RETROVIRUS GROUP K MEMBER 24 GAG POLYPROTEIN-RELATED"/>
    <property type="match status" value="1"/>
</dbReference>
<proteinExistence type="predicted"/>
<dbReference type="InterPro" id="IPR008916">
    <property type="entry name" value="Retrov_capsid_C"/>
</dbReference>
<dbReference type="EMBL" id="QRBI01000097">
    <property type="protein sequence ID" value="RMC18153.1"/>
    <property type="molecule type" value="Genomic_DNA"/>
</dbReference>
<comment type="caution">
    <text evidence="3">The sequence shown here is derived from an EMBL/GenBank/DDBJ whole genome shotgun (WGS) entry which is preliminary data.</text>
</comment>
<keyword evidence="1" id="KW-0449">Lipoprotein</keyword>
<name>A0A3M0KYC7_HIRRU</name>
<protein>
    <recommendedName>
        <fullName evidence="2">Retroviral nucleocapsid Gag protein p24 C-terminal domain-containing protein</fullName>
    </recommendedName>
</protein>